<dbReference type="InterPro" id="IPR000873">
    <property type="entry name" value="AMP-dep_synth/lig_dom"/>
</dbReference>
<dbReference type="EC" id="6.2.1.-" evidence="5"/>
<dbReference type="PANTHER" id="PTHR43201">
    <property type="entry name" value="ACYL-COA SYNTHETASE"/>
    <property type="match status" value="1"/>
</dbReference>
<evidence type="ECO:0000259" key="4">
    <source>
        <dbReference type="Pfam" id="PF13193"/>
    </source>
</evidence>
<dbReference type="NCBIfam" id="NF004758">
    <property type="entry name" value="PRK06087.1"/>
    <property type="match status" value="1"/>
</dbReference>
<dbReference type="SUPFAM" id="SSF56801">
    <property type="entry name" value="Acetyl-CoA synthetase-like"/>
    <property type="match status" value="1"/>
</dbReference>
<dbReference type="Gene3D" id="3.40.50.12780">
    <property type="entry name" value="N-terminal domain of ligase-like"/>
    <property type="match status" value="1"/>
</dbReference>
<keyword evidence="2 5" id="KW-0436">Ligase</keyword>
<dbReference type="RefSeq" id="WP_229981644.1">
    <property type="nucleotide sequence ID" value="NZ_JAJJPB010000016.1"/>
</dbReference>
<dbReference type="Proteomes" id="UP001165422">
    <property type="component" value="Unassembled WGS sequence"/>
</dbReference>
<accession>A0ABS8N756</accession>
<dbReference type="InterPro" id="IPR045851">
    <property type="entry name" value="AMP-bd_C_sf"/>
</dbReference>
<protein>
    <submittedName>
        <fullName evidence="5">Medium-chain fatty-acid--CoA ligase</fullName>
        <ecNumber evidence="5">6.2.1.-</ecNumber>
    </submittedName>
</protein>
<sequence length="560" mass="63499">MIGQIKINSSRKKIYEKMGYWGDKTLLDYWNVSVKDYADREFVVDDRGYRYTYKEIDEKAGAIASYFIKVGIEPGDVISFQIPVWSEFVLIVVACMKVGAVINPIGMCYDEKEVVYLLNLTESKIFICPTLYHKTDYEKSIISAKKYIKSLSNVVLLDNLKTKKSENVTLKEILSTYTTLADEVKVNSNDVAAVLFTSGTTGHTKGVMLTHNNIIFSERYFNRELSLTKDDVMFMPAPLNHATGFHHGIIAPMFIGAKVILQSRFKSKEAIELMNAEKCTYSMGSTPFIYDILNDMENEGLRLNSLKFYLCGGAPVPGNMVRRAYEYGVKLCEVYGSTESVPHAFVRLDETLELMGSTSGRPVEGVEVRIVDENRQDVFPGTVGEEVSRGPNVFVGYINNKKATDKVLDDEGWFYSGDLCVGDEDGNIKIVGRKKDMIIRGGENLNPNIIGSYIVECPMIQDQAVIGMPDERLGERICAYVVLKSEQRSLTLKKLLKYLKQKRIPKRYWPERLEIIGEIPRTDSGKVKKNLLREDLKLRMHKEELVCENRNLGQGDLKRL</sequence>
<comment type="similarity">
    <text evidence="1">Belongs to the ATP-dependent AMP-binding enzyme family.</text>
</comment>
<dbReference type="EMBL" id="JAJJPB010000016">
    <property type="protein sequence ID" value="MCC9295646.1"/>
    <property type="molecule type" value="Genomic_DNA"/>
</dbReference>
<dbReference type="GO" id="GO:0016874">
    <property type="term" value="F:ligase activity"/>
    <property type="evidence" value="ECO:0007669"/>
    <property type="project" value="UniProtKB-KW"/>
</dbReference>
<evidence type="ECO:0000313" key="5">
    <source>
        <dbReference type="EMBL" id="MCC9295646.1"/>
    </source>
</evidence>
<dbReference type="InterPro" id="IPR042099">
    <property type="entry name" value="ANL_N_sf"/>
</dbReference>
<dbReference type="InterPro" id="IPR025110">
    <property type="entry name" value="AMP-bd_C"/>
</dbReference>
<reference evidence="5" key="1">
    <citation type="submission" date="2021-11" db="EMBL/GenBank/DDBJ databases">
        <authorList>
            <person name="Qingchun L."/>
            <person name="Dong Z."/>
            <person name="Zongwei Q."/>
            <person name="Jia Z."/>
            <person name="Duotao L."/>
        </authorList>
    </citation>
    <scope>NUCLEOTIDE SEQUENCE</scope>
    <source>
        <strain evidence="5">WLY-B-L2</strain>
    </source>
</reference>
<evidence type="ECO:0000259" key="3">
    <source>
        <dbReference type="Pfam" id="PF00501"/>
    </source>
</evidence>
<feature type="domain" description="AMP-dependent synthetase/ligase" evidence="3">
    <location>
        <begin position="33"/>
        <end position="397"/>
    </location>
</feature>
<feature type="domain" description="AMP-binding enzyme C-terminal" evidence="4">
    <location>
        <begin position="452"/>
        <end position="526"/>
    </location>
</feature>
<evidence type="ECO:0000313" key="6">
    <source>
        <dbReference type="Proteomes" id="UP001165422"/>
    </source>
</evidence>
<dbReference type="Pfam" id="PF13193">
    <property type="entry name" value="AMP-binding_C"/>
    <property type="match status" value="1"/>
</dbReference>
<keyword evidence="6" id="KW-1185">Reference proteome</keyword>
<dbReference type="Gene3D" id="3.30.300.30">
    <property type="match status" value="1"/>
</dbReference>
<dbReference type="Pfam" id="PF00501">
    <property type="entry name" value="AMP-binding"/>
    <property type="match status" value="1"/>
</dbReference>
<evidence type="ECO:0000256" key="2">
    <source>
        <dbReference type="ARBA" id="ARBA00022598"/>
    </source>
</evidence>
<proteinExistence type="inferred from homology"/>
<comment type="caution">
    <text evidence="5">The sequence shown here is derived from an EMBL/GenBank/DDBJ whole genome shotgun (WGS) entry which is preliminary data.</text>
</comment>
<dbReference type="PANTHER" id="PTHR43201:SF5">
    <property type="entry name" value="MEDIUM-CHAIN ACYL-COA LIGASE ACSF2, MITOCHONDRIAL"/>
    <property type="match status" value="1"/>
</dbReference>
<evidence type="ECO:0000256" key="1">
    <source>
        <dbReference type="ARBA" id="ARBA00006432"/>
    </source>
</evidence>
<gene>
    <name evidence="5" type="primary">fadK</name>
    <name evidence="5" type="ORF">LN736_12330</name>
</gene>
<organism evidence="5 6">
    <name type="scientific">Clostridium aromativorans</name>
    <dbReference type="NCBI Taxonomy" id="2836848"/>
    <lineage>
        <taxon>Bacteria</taxon>
        <taxon>Bacillati</taxon>
        <taxon>Bacillota</taxon>
        <taxon>Clostridia</taxon>
        <taxon>Eubacteriales</taxon>
        <taxon>Clostridiaceae</taxon>
        <taxon>Clostridium</taxon>
    </lineage>
</organism>
<name>A0ABS8N756_9CLOT</name>